<protein>
    <recommendedName>
        <fullName evidence="5">Probable 5-dehydro-4-deoxyglucarate dehydratase</fullName>
        <ecNumber evidence="5">4.2.1.41</ecNumber>
    </recommendedName>
    <alternativeName>
        <fullName evidence="5">5-keto-4-deoxy-glucarate dehydratase</fullName>
        <shortName evidence="5">KDGDH</shortName>
    </alternativeName>
</protein>
<accession>A0ABW0EQP9</accession>
<comment type="catalytic activity">
    <reaction evidence="1 5">
        <text>5-dehydro-4-deoxy-D-glucarate + H(+) = 2,5-dioxopentanoate + CO2 + H2O</text>
        <dbReference type="Rhea" id="RHEA:24608"/>
        <dbReference type="ChEBI" id="CHEBI:15377"/>
        <dbReference type="ChEBI" id="CHEBI:15378"/>
        <dbReference type="ChEBI" id="CHEBI:16526"/>
        <dbReference type="ChEBI" id="CHEBI:42819"/>
        <dbReference type="ChEBI" id="CHEBI:58136"/>
        <dbReference type="EC" id="4.2.1.41"/>
    </reaction>
</comment>
<gene>
    <name evidence="7" type="ORF">ACFPM7_15135</name>
</gene>
<dbReference type="HAMAP" id="MF_00694">
    <property type="entry name" value="KDGDH"/>
    <property type="match status" value="1"/>
</dbReference>
<comment type="pathway">
    <text evidence="2 5">Carbohydrate acid metabolism; D-glucarate degradation; 2,5-dioxopentanoate from D-glucarate: step 2/2.</text>
</comment>
<dbReference type="GO" id="GO:0047448">
    <property type="term" value="F:5-dehydro-4-deoxyglucarate dehydratase activity"/>
    <property type="evidence" value="ECO:0007669"/>
    <property type="project" value="UniProtKB-EC"/>
</dbReference>
<evidence type="ECO:0000256" key="2">
    <source>
        <dbReference type="ARBA" id="ARBA00004983"/>
    </source>
</evidence>
<sequence>MAQPSTELNGLLAFPLTPFTEDLAINLDALAETVESHIAAGAGALFVACGTGEFGSLAPEEHAAVLARARDVAAGRVPVWVGAGGGAATARAGGAAARAGGADGVLLMPPYLVTGPPHGLIDHVRHAVADTGIPVVVYHRGTGAFTAETAPDLLAIPGVVGFKDGVGDVDLMTRIRTAITDTDPGRDFLFFNGLPTAEVSARAYAAIGVARYSSAVHCFAPEIAVRFHRALADGDDTAMDALLAGFYLPLVALRQETRGFAVSLVKAAARLRGDKVGGVRPPLAEPTPEQTDRLAAIIDGGHAVLRGLEHSR</sequence>
<name>A0ABW0EQP9_9PSEU</name>
<dbReference type="Proteomes" id="UP001596157">
    <property type="component" value="Unassembled WGS sequence"/>
</dbReference>
<dbReference type="PANTHER" id="PTHR12128:SF19">
    <property type="entry name" value="5-DEHYDRO-4-DEOXYGLUCARATE DEHYDRATASE 2-RELATED"/>
    <property type="match status" value="1"/>
</dbReference>
<evidence type="ECO:0000256" key="1">
    <source>
        <dbReference type="ARBA" id="ARBA00001446"/>
    </source>
</evidence>
<reference evidence="8" key="1">
    <citation type="journal article" date="2019" name="Int. J. Syst. Evol. Microbiol.">
        <title>The Global Catalogue of Microorganisms (GCM) 10K type strain sequencing project: providing services to taxonomists for standard genome sequencing and annotation.</title>
        <authorList>
            <consortium name="The Broad Institute Genomics Platform"/>
            <consortium name="The Broad Institute Genome Sequencing Center for Infectious Disease"/>
            <person name="Wu L."/>
            <person name="Ma J."/>
        </authorList>
    </citation>
    <scope>NUCLEOTIDE SEQUENCE [LARGE SCALE GENOMIC DNA]</scope>
    <source>
        <strain evidence="8">CCUG 59778</strain>
    </source>
</reference>
<dbReference type="EMBL" id="JBHSKF010000006">
    <property type="protein sequence ID" value="MFC5288394.1"/>
    <property type="molecule type" value="Genomic_DNA"/>
</dbReference>
<keyword evidence="8" id="KW-1185">Reference proteome</keyword>
<dbReference type="NCBIfam" id="NF002958">
    <property type="entry name" value="PRK03620.1"/>
    <property type="match status" value="1"/>
</dbReference>
<keyword evidence="4 5" id="KW-0456">Lyase</keyword>
<evidence type="ECO:0000256" key="6">
    <source>
        <dbReference type="PIRNR" id="PIRNR001365"/>
    </source>
</evidence>
<evidence type="ECO:0000256" key="3">
    <source>
        <dbReference type="ARBA" id="ARBA00007592"/>
    </source>
</evidence>
<evidence type="ECO:0000313" key="7">
    <source>
        <dbReference type="EMBL" id="MFC5288394.1"/>
    </source>
</evidence>
<dbReference type="EC" id="4.2.1.41" evidence="5"/>
<organism evidence="7 8">
    <name type="scientific">Actinokineospora guangxiensis</name>
    <dbReference type="NCBI Taxonomy" id="1490288"/>
    <lineage>
        <taxon>Bacteria</taxon>
        <taxon>Bacillati</taxon>
        <taxon>Actinomycetota</taxon>
        <taxon>Actinomycetes</taxon>
        <taxon>Pseudonocardiales</taxon>
        <taxon>Pseudonocardiaceae</taxon>
        <taxon>Actinokineospora</taxon>
    </lineage>
</organism>
<evidence type="ECO:0000313" key="8">
    <source>
        <dbReference type="Proteomes" id="UP001596157"/>
    </source>
</evidence>
<dbReference type="SMART" id="SM01130">
    <property type="entry name" value="DHDPS"/>
    <property type="match status" value="1"/>
</dbReference>
<dbReference type="RefSeq" id="WP_378248244.1">
    <property type="nucleotide sequence ID" value="NZ_JBHSKF010000006.1"/>
</dbReference>
<dbReference type="PIRSF" id="PIRSF001365">
    <property type="entry name" value="DHDPS"/>
    <property type="match status" value="1"/>
</dbReference>
<evidence type="ECO:0000256" key="4">
    <source>
        <dbReference type="ARBA" id="ARBA00023239"/>
    </source>
</evidence>
<dbReference type="InterPro" id="IPR002220">
    <property type="entry name" value="DapA-like"/>
</dbReference>
<comment type="caution">
    <text evidence="7">The sequence shown here is derived from an EMBL/GenBank/DDBJ whole genome shotgun (WGS) entry which is preliminary data.</text>
</comment>
<dbReference type="InterPro" id="IPR017655">
    <property type="entry name" value="Dehydro-deoxyglucarate_dehyd"/>
</dbReference>
<dbReference type="InterPro" id="IPR013785">
    <property type="entry name" value="Aldolase_TIM"/>
</dbReference>
<dbReference type="Gene3D" id="3.20.20.70">
    <property type="entry name" value="Aldolase class I"/>
    <property type="match status" value="1"/>
</dbReference>
<comment type="similarity">
    <text evidence="3 5 6">Belongs to the DapA family.</text>
</comment>
<dbReference type="SUPFAM" id="SSF51569">
    <property type="entry name" value="Aldolase"/>
    <property type="match status" value="1"/>
</dbReference>
<proteinExistence type="inferred from homology"/>
<evidence type="ECO:0000256" key="5">
    <source>
        <dbReference type="HAMAP-Rule" id="MF_00694"/>
    </source>
</evidence>
<dbReference type="PANTHER" id="PTHR12128">
    <property type="entry name" value="DIHYDRODIPICOLINATE SYNTHASE"/>
    <property type="match status" value="1"/>
</dbReference>
<dbReference type="Pfam" id="PF00701">
    <property type="entry name" value="DHDPS"/>
    <property type="match status" value="1"/>
</dbReference>